<evidence type="ECO:0000313" key="1">
    <source>
        <dbReference type="EMBL" id="TGK93033.1"/>
    </source>
</evidence>
<reference evidence="1" key="1">
    <citation type="journal article" date="2019" name="PLoS Negl. Trop. Dis.">
        <title>Revisiting the worldwide diversity of Leptospira species in the environment.</title>
        <authorList>
            <person name="Vincent A.T."/>
            <person name="Schiettekatte O."/>
            <person name="Bourhy P."/>
            <person name="Veyrier F.J."/>
            <person name="Picardeau M."/>
        </authorList>
    </citation>
    <scope>NUCLEOTIDE SEQUENCE [LARGE SCALE GENOMIC DNA]</scope>
    <source>
        <strain evidence="1">201800277</strain>
    </source>
</reference>
<proteinExistence type="predicted"/>
<name>A0A2M9XXI8_9LEPT</name>
<sequence length="121" mass="14129">MRHSFLIIILLGLFPAVLSSEPGNYEAAAKILPQIWETKYPLPYGKLTKKDPLKQGIRQVTRKKGKYWMYNFEVFMPKYERKETVAVPKEDGRNILVFFLWNPAVSEEPHRIELGEPHEGK</sequence>
<keyword evidence="2" id="KW-1185">Reference proteome</keyword>
<dbReference type="AlphaFoldDB" id="A0A2M9XXI8"/>
<accession>A0A2M9XXI8</accession>
<evidence type="ECO:0000313" key="2">
    <source>
        <dbReference type="Proteomes" id="UP000297891"/>
    </source>
</evidence>
<dbReference type="EMBL" id="RQFP01000008">
    <property type="protein sequence ID" value="TGK93033.1"/>
    <property type="molecule type" value="Genomic_DNA"/>
</dbReference>
<organism evidence="1 2">
    <name type="scientific">Leptospira brenneri</name>
    <dbReference type="NCBI Taxonomy" id="2023182"/>
    <lineage>
        <taxon>Bacteria</taxon>
        <taxon>Pseudomonadati</taxon>
        <taxon>Spirochaetota</taxon>
        <taxon>Spirochaetia</taxon>
        <taxon>Leptospirales</taxon>
        <taxon>Leptospiraceae</taxon>
        <taxon>Leptospira</taxon>
    </lineage>
</organism>
<dbReference type="OrthoDB" id="333593at2"/>
<gene>
    <name evidence="1" type="ORF">EHQ30_12465</name>
</gene>
<dbReference type="Proteomes" id="UP000297891">
    <property type="component" value="Unassembled WGS sequence"/>
</dbReference>
<comment type="caution">
    <text evidence="1">The sequence shown here is derived from an EMBL/GenBank/DDBJ whole genome shotgun (WGS) entry which is preliminary data.</text>
</comment>
<dbReference type="RefSeq" id="WP_100792199.1">
    <property type="nucleotide sequence ID" value="NZ_NPDQ01000011.1"/>
</dbReference>
<protein>
    <submittedName>
        <fullName evidence="1">Uncharacterized protein</fullName>
    </submittedName>
</protein>